<dbReference type="InterPro" id="IPR011006">
    <property type="entry name" value="CheY-like_superfamily"/>
</dbReference>
<dbReference type="NCBIfam" id="TIGR00254">
    <property type="entry name" value="GGDEF"/>
    <property type="match status" value="1"/>
</dbReference>
<dbReference type="Pfam" id="PF00990">
    <property type="entry name" value="GGDEF"/>
    <property type="match status" value="1"/>
</dbReference>
<reference evidence="3" key="1">
    <citation type="submission" date="2016-10" db="EMBL/GenBank/DDBJ databases">
        <authorList>
            <person name="de Groot N.N."/>
        </authorList>
    </citation>
    <scope>NUCLEOTIDE SEQUENCE</scope>
</reference>
<name>A0A1W1E9F8_9ZZZZ</name>
<organism evidence="3">
    <name type="scientific">hydrothermal vent metagenome</name>
    <dbReference type="NCBI Taxonomy" id="652676"/>
    <lineage>
        <taxon>unclassified sequences</taxon>
        <taxon>metagenomes</taxon>
        <taxon>ecological metagenomes</taxon>
    </lineage>
</organism>
<dbReference type="GO" id="GO:0000160">
    <property type="term" value="P:phosphorelay signal transduction system"/>
    <property type="evidence" value="ECO:0007669"/>
    <property type="project" value="InterPro"/>
</dbReference>
<dbReference type="AlphaFoldDB" id="A0A1W1E9F8"/>
<dbReference type="InterPro" id="IPR050469">
    <property type="entry name" value="Diguanylate_Cyclase"/>
</dbReference>
<feature type="domain" description="Response regulatory" evidence="1">
    <location>
        <begin position="9"/>
        <end position="123"/>
    </location>
</feature>
<dbReference type="SUPFAM" id="SSF55073">
    <property type="entry name" value="Nucleotide cyclase"/>
    <property type="match status" value="1"/>
</dbReference>
<sequence>MKKAAKSVRVLYVEDYEALRDTMQSVLEGYFKEVVTAKDGKEALKLFEKEHFDLLITDIAMPNMDGIEMLRQLRNIDSDIPVIITSAHNELHYFQSAIGNGIDGYLIKPIDFREFDTVFEKVIKKIAKRRDRESFLLTQIKKAEYDQLTGLYNRYKIENLYTQMLSDDGMLSIALIDIDYFKKINDRYGHLVGDKVLVKCTELFRQHLPLSVEIGRWGGEEFIVLFPKTDKNSAKTYMKTIQKALESFDFGIAWKITISVGITQFHPNDTLYIMIDRADHVLYHAKAAGRNAIRIA</sequence>
<evidence type="ECO:0000313" key="3">
    <source>
        <dbReference type="EMBL" id="SFV90539.1"/>
    </source>
</evidence>
<dbReference type="SMART" id="SM00267">
    <property type="entry name" value="GGDEF"/>
    <property type="match status" value="1"/>
</dbReference>
<feature type="domain" description="GGDEF" evidence="2">
    <location>
        <begin position="169"/>
        <end position="296"/>
    </location>
</feature>
<protein>
    <submittedName>
        <fullName evidence="3">Uncharacterized protein</fullName>
    </submittedName>
</protein>
<dbReference type="CDD" id="cd01949">
    <property type="entry name" value="GGDEF"/>
    <property type="match status" value="1"/>
</dbReference>
<dbReference type="InterPro" id="IPR043128">
    <property type="entry name" value="Rev_trsase/Diguanyl_cyclase"/>
</dbReference>
<accession>A0A1W1E9F8</accession>
<dbReference type="PROSITE" id="PS50887">
    <property type="entry name" value="GGDEF"/>
    <property type="match status" value="1"/>
</dbReference>
<dbReference type="GO" id="GO:0043709">
    <property type="term" value="P:cell adhesion involved in single-species biofilm formation"/>
    <property type="evidence" value="ECO:0007669"/>
    <property type="project" value="TreeGrafter"/>
</dbReference>
<dbReference type="GO" id="GO:0005886">
    <property type="term" value="C:plasma membrane"/>
    <property type="evidence" value="ECO:0007669"/>
    <property type="project" value="TreeGrafter"/>
</dbReference>
<dbReference type="InterPro" id="IPR001789">
    <property type="entry name" value="Sig_transdc_resp-reg_receiver"/>
</dbReference>
<proteinExistence type="predicted"/>
<dbReference type="GO" id="GO:0052621">
    <property type="term" value="F:diguanylate cyclase activity"/>
    <property type="evidence" value="ECO:0007669"/>
    <property type="project" value="TreeGrafter"/>
</dbReference>
<dbReference type="SUPFAM" id="SSF52172">
    <property type="entry name" value="CheY-like"/>
    <property type="match status" value="1"/>
</dbReference>
<dbReference type="EMBL" id="FPIB01000017">
    <property type="protein sequence ID" value="SFV90539.1"/>
    <property type="molecule type" value="Genomic_DNA"/>
</dbReference>
<evidence type="ECO:0000259" key="1">
    <source>
        <dbReference type="PROSITE" id="PS50110"/>
    </source>
</evidence>
<dbReference type="InterPro" id="IPR000160">
    <property type="entry name" value="GGDEF_dom"/>
</dbReference>
<evidence type="ECO:0000259" key="2">
    <source>
        <dbReference type="PROSITE" id="PS50887"/>
    </source>
</evidence>
<dbReference type="Gene3D" id="3.30.70.270">
    <property type="match status" value="1"/>
</dbReference>
<dbReference type="FunFam" id="3.30.70.270:FF:000001">
    <property type="entry name" value="Diguanylate cyclase domain protein"/>
    <property type="match status" value="1"/>
</dbReference>
<dbReference type="PANTHER" id="PTHR45138:SF9">
    <property type="entry name" value="DIGUANYLATE CYCLASE DGCM-RELATED"/>
    <property type="match status" value="1"/>
</dbReference>
<dbReference type="PROSITE" id="PS50110">
    <property type="entry name" value="RESPONSE_REGULATORY"/>
    <property type="match status" value="1"/>
</dbReference>
<dbReference type="PANTHER" id="PTHR45138">
    <property type="entry name" value="REGULATORY COMPONENTS OF SENSORY TRANSDUCTION SYSTEM"/>
    <property type="match status" value="1"/>
</dbReference>
<dbReference type="SMART" id="SM00448">
    <property type="entry name" value="REC"/>
    <property type="match status" value="1"/>
</dbReference>
<dbReference type="InterPro" id="IPR029787">
    <property type="entry name" value="Nucleotide_cyclase"/>
</dbReference>
<dbReference type="GO" id="GO:1902201">
    <property type="term" value="P:negative regulation of bacterial-type flagellum-dependent cell motility"/>
    <property type="evidence" value="ECO:0007669"/>
    <property type="project" value="TreeGrafter"/>
</dbReference>
<gene>
    <name evidence="3" type="ORF">MNB_SV-4-864</name>
</gene>
<dbReference type="Pfam" id="PF00072">
    <property type="entry name" value="Response_reg"/>
    <property type="match status" value="1"/>
</dbReference>
<dbReference type="CDD" id="cd17536">
    <property type="entry name" value="REC_YesN-like"/>
    <property type="match status" value="1"/>
</dbReference>
<dbReference type="Gene3D" id="3.40.50.2300">
    <property type="match status" value="1"/>
</dbReference>